<dbReference type="InterPro" id="IPR017938">
    <property type="entry name" value="Riboflavin_synthase-like_b-brl"/>
</dbReference>
<keyword evidence="2" id="KW-0813">Transport</keyword>
<dbReference type="PIRSF" id="PIRSF006816">
    <property type="entry name" value="Cyc3_hyd_g"/>
    <property type="match status" value="1"/>
</dbReference>
<sequence>MKKYVLDLEVVSNETLSDIHALIKLRAADPLPEMYPGQFVEVRVENSTSTFLRRPISVNFVDRRKNQLWLLVAAVGEGTRHLMTLQAGDKLNCILPLGHGFTLPESPGERMLLVGGGVGVAPLLFLGSEIHKIGGEPVFLLGAKTKTGLLETDLFKQFGRVCITTEDGSAGEKGFVTQHSVLNEERFDRVATCGPKPMMVSVARYAEQAGIECEASLENSMACGIGACLCCVEKTIDGNIRACQEGPVLNTRKLLWQH</sequence>
<comment type="caution">
    <text evidence="12">The sequence shown here is derived from an EMBL/GenBank/DDBJ whole genome shotgun (WGS) entry which is preliminary data.</text>
</comment>
<dbReference type="SUPFAM" id="SSF52343">
    <property type="entry name" value="Ferredoxin reductase-like, C-terminal NADP-linked domain"/>
    <property type="match status" value="1"/>
</dbReference>
<dbReference type="Gene3D" id="2.10.240.10">
    <property type="entry name" value="Dihydroorotate dehydrogenase, electron transfer subunit"/>
    <property type="match status" value="1"/>
</dbReference>
<dbReference type="Pfam" id="PF10418">
    <property type="entry name" value="DHODB_Fe-S_bind"/>
    <property type="match status" value="1"/>
</dbReference>
<dbReference type="SUPFAM" id="SSF63380">
    <property type="entry name" value="Riboflavin synthase domain-like"/>
    <property type="match status" value="1"/>
</dbReference>
<gene>
    <name evidence="12" type="ORF">NG821_11175</name>
</gene>
<keyword evidence="9" id="KW-0411">Iron-sulfur</keyword>
<dbReference type="PANTHER" id="PTHR43513:SF3">
    <property type="entry name" value="DIHYDROOROTATE DEHYDROGENASE B (NAD(+)), ELECTRON TRANSFER SUBUNIT-RELATED"/>
    <property type="match status" value="1"/>
</dbReference>
<dbReference type="Gene3D" id="3.40.50.80">
    <property type="entry name" value="Nucleotide-binding domain of ferredoxin-NADP reductase (FNR) module"/>
    <property type="match status" value="1"/>
</dbReference>
<evidence type="ECO:0000256" key="6">
    <source>
        <dbReference type="ARBA" id="ARBA00022827"/>
    </source>
</evidence>
<dbReference type="InterPro" id="IPR039261">
    <property type="entry name" value="FNR_nucleotide-bd"/>
</dbReference>
<evidence type="ECO:0000313" key="12">
    <source>
        <dbReference type="EMBL" id="MCO6026391.1"/>
    </source>
</evidence>
<keyword evidence="8" id="KW-0408">Iron</keyword>
<keyword evidence="4" id="KW-0001">2Fe-2S</keyword>
<keyword evidence="7" id="KW-0249">Electron transport</keyword>
<dbReference type="InterPro" id="IPR017927">
    <property type="entry name" value="FAD-bd_FR_type"/>
</dbReference>
<evidence type="ECO:0000259" key="11">
    <source>
        <dbReference type="PROSITE" id="PS51384"/>
    </source>
</evidence>
<evidence type="ECO:0000256" key="4">
    <source>
        <dbReference type="ARBA" id="ARBA00022714"/>
    </source>
</evidence>
<evidence type="ECO:0000256" key="1">
    <source>
        <dbReference type="ARBA" id="ARBA00006422"/>
    </source>
</evidence>
<dbReference type="InterPro" id="IPR050353">
    <property type="entry name" value="PyrK_electron_transfer"/>
</dbReference>
<keyword evidence="13" id="KW-1185">Reference proteome</keyword>
<feature type="domain" description="FAD-binding FR-type" evidence="11">
    <location>
        <begin position="3"/>
        <end position="103"/>
    </location>
</feature>
<evidence type="ECO:0000256" key="7">
    <source>
        <dbReference type="ARBA" id="ARBA00022982"/>
    </source>
</evidence>
<reference evidence="12 13" key="1">
    <citation type="submission" date="2022-06" db="EMBL/GenBank/DDBJ databases">
        <title>A taxonomic note on the genus Prevotella: Description of four novel genera and emended description of the genera Hallella and Xylanibacter.</title>
        <authorList>
            <person name="Hitch T.C.A."/>
        </authorList>
    </citation>
    <scope>NUCLEOTIDE SEQUENCE [LARGE SCALE GENOMIC DNA]</scope>
    <source>
        <strain evidence="12 13">DSM 100619</strain>
    </source>
</reference>
<keyword evidence="3" id="KW-0285">Flavoprotein</keyword>
<evidence type="ECO:0000256" key="9">
    <source>
        <dbReference type="ARBA" id="ARBA00023014"/>
    </source>
</evidence>
<protein>
    <submittedName>
        <fullName evidence="12">Dihydroorotate dehydrogenase electron transfer subunit</fullName>
    </submittedName>
</protein>
<accession>A0ABT1BZ76</accession>
<dbReference type="PROSITE" id="PS51384">
    <property type="entry name" value="FAD_FR"/>
    <property type="match status" value="1"/>
</dbReference>
<evidence type="ECO:0000256" key="5">
    <source>
        <dbReference type="ARBA" id="ARBA00022723"/>
    </source>
</evidence>
<name>A0ABT1BZ76_9BACT</name>
<dbReference type="InterPro" id="IPR037117">
    <property type="entry name" value="Dihydroorotate_DH_ele_sf"/>
</dbReference>
<dbReference type="Gene3D" id="2.40.30.10">
    <property type="entry name" value="Translation factors"/>
    <property type="match status" value="1"/>
</dbReference>
<evidence type="ECO:0000256" key="10">
    <source>
        <dbReference type="ARBA" id="ARBA00034078"/>
    </source>
</evidence>
<dbReference type="InterPro" id="IPR019480">
    <property type="entry name" value="Dihydroorotate_DH_Fe-S-bd"/>
</dbReference>
<dbReference type="PANTHER" id="PTHR43513">
    <property type="entry name" value="DIHYDROOROTATE DEHYDROGENASE B (NAD(+)), ELECTRON TRANSFER SUBUNIT"/>
    <property type="match status" value="1"/>
</dbReference>
<dbReference type="Proteomes" id="UP001204015">
    <property type="component" value="Unassembled WGS sequence"/>
</dbReference>
<evidence type="ECO:0000256" key="2">
    <source>
        <dbReference type="ARBA" id="ARBA00022448"/>
    </source>
</evidence>
<organism evidence="12 13">
    <name type="scientific">Segatella cerevisiae</name>
    <dbReference type="NCBI Taxonomy" id="2053716"/>
    <lineage>
        <taxon>Bacteria</taxon>
        <taxon>Pseudomonadati</taxon>
        <taxon>Bacteroidota</taxon>
        <taxon>Bacteroidia</taxon>
        <taxon>Bacteroidales</taxon>
        <taxon>Prevotellaceae</taxon>
        <taxon>Segatella</taxon>
    </lineage>
</organism>
<evidence type="ECO:0000313" key="13">
    <source>
        <dbReference type="Proteomes" id="UP001204015"/>
    </source>
</evidence>
<dbReference type="RefSeq" id="WP_252761747.1">
    <property type="nucleotide sequence ID" value="NZ_JAMXLY010000054.1"/>
</dbReference>
<dbReference type="EMBL" id="JAMXLY010000054">
    <property type="protein sequence ID" value="MCO6026391.1"/>
    <property type="molecule type" value="Genomic_DNA"/>
</dbReference>
<keyword evidence="6" id="KW-0274">FAD</keyword>
<proteinExistence type="inferred from homology"/>
<dbReference type="CDD" id="cd06218">
    <property type="entry name" value="DHOD_e_trans"/>
    <property type="match status" value="1"/>
</dbReference>
<evidence type="ECO:0000256" key="3">
    <source>
        <dbReference type="ARBA" id="ARBA00022630"/>
    </source>
</evidence>
<keyword evidence="5" id="KW-0479">Metal-binding</keyword>
<comment type="cofactor">
    <cofactor evidence="10">
        <name>[2Fe-2S] cluster</name>
        <dbReference type="ChEBI" id="CHEBI:190135"/>
    </cofactor>
</comment>
<evidence type="ECO:0000256" key="8">
    <source>
        <dbReference type="ARBA" id="ARBA00023004"/>
    </source>
</evidence>
<dbReference type="InterPro" id="IPR012165">
    <property type="entry name" value="Cyt_c3_hydrogenase_gsu"/>
</dbReference>
<comment type="similarity">
    <text evidence="1">Belongs to the PyrK family.</text>
</comment>